<sequence length="862" mass="96334">MSHPTFAVHCPATAKALSFTARRRARKACIGCRKRKVRCDVTLRGAPCTNCQLDAIHCVVKERASRRQLPTNDGMREVFDAPYVTPAAEESEPGIVSCVSPPEPFYESNGVANVVSPPGGKPGHVALDKERGPLIHTGATSEYASSPDLVRRRSDAVIPTFDLDDRDTTTLAHQDMSGSASSTSDSMMIPYSSYPFLAPNSLVGLPSQDLEFLERKGTLSVPVKSMLDEFMMQYFLHVHPFLPLLDEGEFWIAYRQDGPSDLTKRIPLLLFRAMIFASSSFVPQALTRALGYSGIRAARSSFYHHTKLLYDLATEKSPRLIVQVALLLSSWSPSRPGPVPPNSMWLHVAIEHARFMEAHLAWEQSSTSATGKPHSRHEPRMLRRLWWCCLVRDRFLSLGLNRRIQITKSQPALCMSDFEYEITRSEVHTAETRRTLVHIFLGLARLCNILTDLLLVVRPSGDLLELQDQRTSTLIHCKTILQSWYDEIQIEISPANAGSRVRNHPVVVHTNLMYMVYHSSRSVLHRQEVLLSCHQPQVLALDSSSHLERSLEVRKAALGTVECLRELNQLDLARYLPVSALAFTAMPLFFHILDIRVLHSNKPPNDLEARHRRLQVLIDTMKECRPRYDGVEWVISVLRYAVNLAHFYSASISNQSVAGWTDLLTQEPSLCLRLTFTIDLTLRQTKIPKDQDFPDVLRGNLTPNMGLVRELSLGQPGANPILQISALQDSDSPLDTEPLRTPSFTEMTSPCRGGSPGPQNSQDVTFENSSDTEQDCLAEEDEEFLLRELLSSFPSSPTPSKDNQTSGTAGSVSSLPLTESLNPSTFCEYPANSVCDFERLLCSDLADFGRLLYSDLAHADMS</sequence>
<dbReference type="EMBL" id="CP090032">
    <property type="protein sequence ID" value="UPK92799.1"/>
    <property type="molecule type" value="Genomic_DNA"/>
</dbReference>
<name>A0ACD3YV15_FUSSC</name>
<protein>
    <submittedName>
        <fullName evidence="1">Uncharacterized protein</fullName>
    </submittedName>
</protein>
<proteinExistence type="predicted"/>
<gene>
    <name evidence="1" type="ORF">LCI18_003734</name>
</gene>
<organism evidence="1 2">
    <name type="scientific">Fusarium solani subsp. cucurbitae</name>
    <name type="common">Neocosmosporum cucurbitae</name>
    <dbReference type="NCBI Taxonomy" id="2747967"/>
    <lineage>
        <taxon>Eukaryota</taxon>
        <taxon>Fungi</taxon>
        <taxon>Dikarya</taxon>
        <taxon>Ascomycota</taxon>
        <taxon>Pezizomycotina</taxon>
        <taxon>Sordariomycetes</taxon>
        <taxon>Hypocreomycetidae</taxon>
        <taxon>Hypocreales</taxon>
        <taxon>Nectriaceae</taxon>
        <taxon>Fusarium</taxon>
        <taxon>Fusarium solani species complex</taxon>
    </lineage>
</organism>
<dbReference type="Proteomes" id="UP000830768">
    <property type="component" value="Chromosome 3"/>
</dbReference>
<evidence type="ECO:0000313" key="1">
    <source>
        <dbReference type="EMBL" id="UPK92799.1"/>
    </source>
</evidence>
<evidence type="ECO:0000313" key="2">
    <source>
        <dbReference type="Proteomes" id="UP000830768"/>
    </source>
</evidence>
<accession>A0ACD3YV15</accession>
<keyword evidence="2" id="KW-1185">Reference proteome</keyword>
<reference evidence="1" key="1">
    <citation type="submission" date="2021-11" db="EMBL/GenBank/DDBJ databases">
        <title>Fusarium solani-melongenae Genome sequencing and assembly.</title>
        <authorList>
            <person name="Xie S."/>
            <person name="Huang L."/>
            <person name="Zhang X."/>
        </authorList>
    </citation>
    <scope>NUCLEOTIDE SEQUENCE</scope>
    <source>
        <strain evidence="1">CRI 24-3</strain>
    </source>
</reference>